<dbReference type="EMBL" id="JAYGJQ010000003">
    <property type="protein sequence ID" value="MEA9358315.1"/>
    <property type="molecule type" value="Genomic_DNA"/>
</dbReference>
<dbReference type="InterPro" id="IPR004089">
    <property type="entry name" value="MCPsignal_dom"/>
</dbReference>
<dbReference type="Pfam" id="PF00015">
    <property type="entry name" value="MCPsignal"/>
    <property type="match status" value="1"/>
</dbReference>
<gene>
    <name evidence="7" type="ORF">SHI21_18920</name>
</gene>
<evidence type="ECO:0000256" key="3">
    <source>
        <dbReference type="PROSITE-ProRule" id="PRU00284"/>
    </source>
</evidence>
<evidence type="ECO:0000256" key="5">
    <source>
        <dbReference type="SAM" id="Phobius"/>
    </source>
</evidence>
<evidence type="ECO:0000256" key="1">
    <source>
        <dbReference type="ARBA" id="ARBA00022500"/>
    </source>
</evidence>
<reference evidence="7 8" key="1">
    <citation type="submission" date="2023-11" db="EMBL/GenBank/DDBJ databases">
        <title>A Novel Polar Bacteriovorax (B. antarcticus) Isolated from the Biocrust in Antarctica.</title>
        <authorList>
            <person name="Mun W."/>
            <person name="Choi S.Y."/>
            <person name="Mitchell R.J."/>
        </authorList>
    </citation>
    <scope>NUCLEOTIDE SEQUENCE [LARGE SCALE GENOMIC DNA]</scope>
    <source>
        <strain evidence="7 8">PP10</strain>
    </source>
</reference>
<dbReference type="InterPro" id="IPR051310">
    <property type="entry name" value="MCP_chemotaxis"/>
</dbReference>
<dbReference type="InterPro" id="IPR048590">
    <property type="entry name" value="CusS-like_sensor"/>
</dbReference>
<evidence type="ECO:0000313" key="7">
    <source>
        <dbReference type="EMBL" id="MEA9358315.1"/>
    </source>
</evidence>
<dbReference type="SUPFAM" id="SSF58104">
    <property type="entry name" value="Methyl-accepting chemotaxis protein (MCP) signaling domain"/>
    <property type="match status" value="1"/>
</dbReference>
<evidence type="ECO:0000256" key="4">
    <source>
        <dbReference type="SAM" id="MobiDB-lite"/>
    </source>
</evidence>
<dbReference type="Proteomes" id="UP001302274">
    <property type="component" value="Unassembled WGS sequence"/>
</dbReference>
<keyword evidence="5" id="KW-1133">Transmembrane helix</keyword>
<proteinExistence type="inferred from homology"/>
<feature type="region of interest" description="Disordered" evidence="4">
    <location>
        <begin position="502"/>
        <end position="569"/>
    </location>
</feature>
<dbReference type="SMART" id="SM00283">
    <property type="entry name" value="MA"/>
    <property type="match status" value="1"/>
</dbReference>
<keyword evidence="5" id="KW-0812">Transmembrane</keyword>
<dbReference type="PANTHER" id="PTHR43531:SF11">
    <property type="entry name" value="METHYL-ACCEPTING CHEMOTAXIS PROTEIN 3"/>
    <property type="match status" value="1"/>
</dbReference>
<accession>A0ABU5VZ18</accession>
<evidence type="ECO:0000256" key="2">
    <source>
        <dbReference type="ARBA" id="ARBA00029447"/>
    </source>
</evidence>
<keyword evidence="1" id="KW-0145">Chemotaxis</keyword>
<keyword evidence="5" id="KW-0472">Membrane</keyword>
<feature type="domain" description="Methyl-accepting transducer" evidence="6">
    <location>
        <begin position="190"/>
        <end position="441"/>
    </location>
</feature>
<keyword evidence="8" id="KW-1185">Reference proteome</keyword>
<protein>
    <submittedName>
        <fullName evidence="7">Methyl-accepting chemotaxis protein</fullName>
    </submittedName>
</protein>
<sequence>MNQKKRSLMFRLMTSVNIAALIVLIAMTSFILNKTSAISEKQIDDEVEALTGSLQHTLADYLITADIKSIQQMSDDIVDDDTINEVYIFDKDKKLIASAKNKKTKVIEETTKLYESKKDITKLGDQSIGVIGSVFVKYNHNEIVEIKKEFILFGAISIVISQLLLAFVMWFSLSRSVRTINSTTDKLRGLADSTSKSSKEVENISREVSSSANEQAASIQETVATLDEITSQVTATVESVVNSTKKSEESLHIATEGKTVVTEMIHSMESIGSSNKEIMEEIARGNERIGGIVKIINEISEKTAVINDIVFQTKLLSFNASVEAARAGEHGKGFAVVAEEVGNLAQMSGKASTEISAILSDSIVKVNSVIQETNRNVEALTKVGTEKVSDGMKIAERCGTVLEDIVTNATIVKNMMNEISVASKEQAEGVRNITAAMNQLDQATLSNNKSAAMSSQSAKELSEHSIDLKDAVVELEKEIFGGEQSGVAAPVKKVETKKPVLVSETKKSAETPAPKKSNVLPMPAKKPTLVQAPRPAPQARPETKADVTPIKSKPGTSTPGYDDPRFEDV</sequence>
<organism evidence="7 8">
    <name type="scientific">Bacteriovorax antarcticus</name>
    <dbReference type="NCBI Taxonomy" id="3088717"/>
    <lineage>
        <taxon>Bacteria</taxon>
        <taxon>Pseudomonadati</taxon>
        <taxon>Bdellovibrionota</taxon>
        <taxon>Bacteriovoracia</taxon>
        <taxon>Bacteriovoracales</taxon>
        <taxon>Bacteriovoracaceae</taxon>
        <taxon>Bacteriovorax</taxon>
    </lineage>
</organism>
<dbReference type="Gene3D" id="1.10.287.950">
    <property type="entry name" value="Methyl-accepting chemotaxis protein"/>
    <property type="match status" value="1"/>
</dbReference>
<dbReference type="Pfam" id="PF21085">
    <property type="entry name" value="CusS"/>
    <property type="match status" value="1"/>
</dbReference>
<evidence type="ECO:0000259" key="6">
    <source>
        <dbReference type="PROSITE" id="PS50111"/>
    </source>
</evidence>
<dbReference type="PROSITE" id="PS50111">
    <property type="entry name" value="CHEMOTAXIS_TRANSDUC_2"/>
    <property type="match status" value="1"/>
</dbReference>
<feature type="compositionally biased region" description="Low complexity" evidence="4">
    <location>
        <begin position="531"/>
        <end position="540"/>
    </location>
</feature>
<dbReference type="RefSeq" id="WP_323578661.1">
    <property type="nucleotide sequence ID" value="NZ_JAYGJQ010000003.1"/>
</dbReference>
<dbReference type="PANTHER" id="PTHR43531">
    <property type="entry name" value="PROTEIN ICFG"/>
    <property type="match status" value="1"/>
</dbReference>
<feature type="transmembrane region" description="Helical" evidence="5">
    <location>
        <begin position="150"/>
        <end position="173"/>
    </location>
</feature>
<comment type="similarity">
    <text evidence="2">Belongs to the methyl-accepting chemotaxis (MCP) protein family.</text>
</comment>
<comment type="caution">
    <text evidence="7">The sequence shown here is derived from an EMBL/GenBank/DDBJ whole genome shotgun (WGS) entry which is preliminary data.</text>
</comment>
<keyword evidence="3" id="KW-0807">Transducer</keyword>
<evidence type="ECO:0000313" key="8">
    <source>
        <dbReference type="Proteomes" id="UP001302274"/>
    </source>
</evidence>
<name>A0ABU5VZ18_9BACT</name>
<feature type="transmembrane region" description="Helical" evidence="5">
    <location>
        <begin position="12"/>
        <end position="32"/>
    </location>
</feature>